<reference evidence="1" key="2">
    <citation type="submission" date="2022-06" db="UniProtKB">
        <authorList>
            <consortium name="EnsemblMetazoa"/>
        </authorList>
    </citation>
    <scope>IDENTIFICATION</scope>
    <source>
        <strain evidence="1">PS312</strain>
    </source>
</reference>
<dbReference type="Proteomes" id="UP000005239">
    <property type="component" value="Unassembled WGS sequence"/>
</dbReference>
<dbReference type="AlphaFoldDB" id="A0A2A6BSU5"/>
<evidence type="ECO:0000313" key="1">
    <source>
        <dbReference type="EnsemblMetazoa" id="PPA44525.1"/>
    </source>
</evidence>
<proteinExistence type="predicted"/>
<sequence length="79" mass="8908">MGDGRLSISHTPYLSLPMPGTLLKSHALSPPTYVMSRKRDEKDGAWVTSIYWEHSTAKDVRCIISYSSRIMGLLPDTRK</sequence>
<accession>A0A8R1Z5B3</accession>
<gene>
    <name evidence="1" type="primary">WBGene00282894</name>
</gene>
<dbReference type="EnsemblMetazoa" id="PPA44525.1">
    <property type="protein sequence ID" value="PPA44525.1"/>
    <property type="gene ID" value="WBGene00282894"/>
</dbReference>
<evidence type="ECO:0000313" key="2">
    <source>
        <dbReference type="Proteomes" id="UP000005239"/>
    </source>
</evidence>
<protein>
    <submittedName>
        <fullName evidence="1">Uncharacterized protein</fullName>
    </submittedName>
</protein>
<accession>A0A2A6BSU5</accession>
<organism evidence="1 2">
    <name type="scientific">Pristionchus pacificus</name>
    <name type="common">Parasitic nematode worm</name>
    <dbReference type="NCBI Taxonomy" id="54126"/>
    <lineage>
        <taxon>Eukaryota</taxon>
        <taxon>Metazoa</taxon>
        <taxon>Ecdysozoa</taxon>
        <taxon>Nematoda</taxon>
        <taxon>Chromadorea</taxon>
        <taxon>Rhabditida</taxon>
        <taxon>Rhabditina</taxon>
        <taxon>Diplogasteromorpha</taxon>
        <taxon>Diplogasteroidea</taxon>
        <taxon>Neodiplogasteridae</taxon>
        <taxon>Pristionchus</taxon>
    </lineage>
</organism>
<keyword evidence="2" id="KW-1185">Reference proteome</keyword>
<name>A0A2A6BSU5_PRIPA</name>
<reference evidence="2" key="1">
    <citation type="journal article" date="2008" name="Nat. Genet.">
        <title>The Pristionchus pacificus genome provides a unique perspective on nematode lifestyle and parasitism.</title>
        <authorList>
            <person name="Dieterich C."/>
            <person name="Clifton S.W."/>
            <person name="Schuster L.N."/>
            <person name="Chinwalla A."/>
            <person name="Delehaunty K."/>
            <person name="Dinkelacker I."/>
            <person name="Fulton L."/>
            <person name="Fulton R."/>
            <person name="Godfrey J."/>
            <person name="Minx P."/>
            <person name="Mitreva M."/>
            <person name="Roeseler W."/>
            <person name="Tian H."/>
            <person name="Witte H."/>
            <person name="Yang S.P."/>
            <person name="Wilson R.K."/>
            <person name="Sommer R.J."/>
        </authorList>
    </citation>
    <scope>NUCLEOTIDE SEQUENCE [LARGE SCALE GENOMIC DNA]</scope>
    <source>
        <strain evidence="2">PS312</strain>
    </source>
</reference>